<organism evidence="1 2">
    <name type="scientific">Phtheirospermum japonicum</name>
    <dbReference type="NCBI Taxonomy" id="374723"/>
    <lineage>
        <taxon>Eukaryota</taxon>
        <taxon>Viridiplantae</taxon>
        <taxon>Streptophyta</taxon>
        <taxon>Embryophyta</taxon>
        <taxon>Tracheophyta</taxon>
        <taxon>Spermatophyta</taxon>
        <taxon>Magnoliopsida</taxon>
        <taxon>eudicotyledons</taxon>
        <taxon>Gunneridae</taxon>
        <taxon>Pentapetalae</taxon>
        <taxon>asterids</taxon>
        <taxon>lamiids</taxon>
        <taxon>Lamiales</taxon>
        <taxon>Orobanchaceae</taxon>
        <taxon>Orobanchaceae incertae sedis</taxon>
        <taxon>Phtheirospermum</taxon>
    </lineage>
</organism>
<keyword evidence="1" id="KW-0645">Protease</keyword>
<reference evidence="1" key="1">
    <citation type="submission" date="2020-07" db="EMBL/GenBank/DDBJ databases">
        <title>Ethylene signaling mediates host invasion by parasitic plants.</title>
        <authorList>
            <person name="Yoshida S."/>
        </authorList>
    </citation>
    <scope>NUCLEOTIDE SEQUENCE</scope>
    <source>
        <strain evidence="1">Okayama</strain>
    </source>
</reference>
<evidence type="ECO:0000313" key="1">
    <source>
        <dbReference type="EMBL" id="GFP88358.1"/>
    </source>
</evidence>
<accession>A0A830BTU3</accession>
<gene>
    <name evidence="1" type="ORF">PHJA_000979500</name>
</gene>
<dbReference type="AlphaFoldDB" id="A0A830BTU3"/>
<proteinExistence type="predicted"/>
<evidence type="ECO:0000313" key="2">
    <source>
        <dbReference type="Proteomes" id="UP000653305"/>
    </source>
</evidence>
<keyword evidence="2" id="KW-1185">Reference proteome</keyword>
<dbReference type="Proteomes" id="UP000653305">
    <property type="component" value="Unassembled WGS sequence"/>
</dbReference>
<comment type="caution">
    <text evidence="1">The sequence shown here is derived from an EMBL/GenBank/DDBJ whole genome shotgun (WGS) entry which is preliminary data.</text>
</comment>
<name>A0A830BTU3_9LAMI</name>
<dbReference type="EMBL" id="BMAC01000167">
    <property type="protein sequence ID" value="GFP88358.1"/>
    <property type="molecule type" value="Genomic_DNA"/>
</dbReference>
<keyword evidence="1" id="KW-0031">Aminopeptidase</keyword>
<dbReference type="GO" id="GO:0004177">
    <property type="term" value="F:aminopeptidase activity"/>
    <property type="evidence" value="ECO:0007669"/>
    <property type="project" value="UniProtKB-KW"/>
</dbReference>
<sequence>MVSRLTNSHRAPVLATSVKVELNKSAVVNGSAISTNQKHHPLLLQKFTPNPIRRLRLDNDRNLLRERLLVEIVYCKNAARQRSKPSP</sequence>
<dbReference type="OrthoDB" id="9880441at2759"/>
<protein>
    <submittedName>
        <fullName evidence="1">Probable aspartyl aminopeptidase</fullName>
    </submittedName>
</protein>
<keyword evidence="1" id="KW-0378">Hydrolase</keyword>